<accession>A0A8S4E8Y6</accession>
<proteinExistence type="predicted"/>
<dbReference type="EMBL" id="CAJHNJ030000013">
    <property type="protein sequence ID" value="CAG9111652.1"/>
    <property type="molecule type" value="Genomic_DNA"/>
</dbReference>
<dbReference type="Proteomes" id="UP000653454">
    <property type="component" value="Unassembled WGS sequence"/>
</dbReference>
<dbReference type="AlphaFoldDB" id="A0A8S4E8Y6"/>
<evidence type="ECO:0000256" key="2">
    <source>
        <dbReference type="SAM" id="SignalP"/>
    </source>
</evidence>
<reference evidence="3" key="1">
    <citation type="submission" date="2020-11" db="EMBL/GenBank/DDBJ databases">
        <authorList>
            <person name="Whiteford S."/>
        </authorList>
    </citation>
    <scope>NUCLEOTIDE SEQUENCE</scope>
</reference>
<sequence length="309" mass="33450">MTTRPALCLVLVLVTQTIAKKYGGGSPPRTDHSYPHSNTGYSGTGGGHGYPASGGKSGTGTGHGYPPSSGKSGTGYGGSNYGQNTVHHHHYHYSPPQQVRYGSATHPVYHGQPPSYVYQYRESGSPFGTLLAGLALYNLGRMTAGGSHHRDYRPNPGEKCMFAVKKDNGDYEETRVDCQLMTSFLFDMDSAPPTRPQSPVVADAASKPVDTSVVTLEGGADNSTVPVANKTVDALELKGPEIQVTPNTHCFIIHMTRSSTRRKEVECGLLRTYERSSLRRNSAPRLKPYGEILFPLIVHLFVANFYSTN</sequence>
<feature type="signal peptide" evidence="2">
    <location>
        <begin position="1"/>
        <end position="19"/>
    </location>
</feature>
<feature type="chain" id="PRO_5035784780" evidence="2">
    <location>
        <begin position="20"/>
        <end position="309"/>
    </location>
</feature>
<keyword evidence="2" id="KW-0732">Signal</keyword>
<protein>
    <submittedName>
        <fullName evidence="3">(diamondback moth) hypothetical protein</fullName>
    </submittedName>
</protein>
<gene>
    <name evidence="3" type="ORF">PLXY2_LOCUS4732</name>
</gene>
<organism evidence="3 4">
    <name type="scientific">Plutella xylostella</name>
    <name type="common">Diamondback moth</name>
    <name type="synonym">Plutella maculipennis</name>
    <dbReference type="NCBI Taxonomy" id="51655"/>
    <lineage>
        <taxon>Eukaryota</taxon>
        <taxon>Metazoa</taxon>
        <taxon>Ecdysozoa</taxon>
        <taxon>Arthropoda</taxon>
        <taxon>Hexapoda</taxon>
        <taxon>Insecta</taxon>
        <taxon>Pterygota</taxon>
        <taxon>Neoptera</taxon>
        <taxon>Endopterygota</taxon>
        <taxon>Lepidoptera</taxon>
        <taxon>Glossata</taxon>
        <taxon>Ditrysia</taxon>
        <taxon>Yponomeutoidea</taxon>
        <taxon>Plutellidae</taxon>
        <taxon>Plutella</taxon>
    </lineage>
</organism>
<keyword evidence="4" id="KW-1185">Reference proteome</keyword>
<comment type="caution">
    <text evidence="3">The sequence shown here is derived from an EMBL/GenBank/DDBJ whole genome shotgun (WGS) entry which is preliminary data.</text>
</comment>
<evidence type="ECO:0000313" key="3">
    <source>
        <dbReference type="EMBL" id="CAG9111652.1"/>
    </source>
</evidence>
<name>A0A8S4E8Y6_PLUXY</name>
<evidence type="ECO:0000256" key="1">
    <source>
        <dbReference type="SAM" id="MobiDB-lite"/>
    </source>
</evidence>
<evidence type="ECO:0000313" key="4">
    <source>
        <dbReference type="Proteomes" id="UP000653454"/>
    </source>
</evidence>
<feature type="region of interest" description="Disordered" evidence="1">
    <location>
        <begin position="21"/>
        <end position="97"/>
    </location>
</feature>